<feature type="transmembrane region" description="Helical" evidence="1">
    <location>
        <begin position="6"/>
        <end position="23"/>
    </location>
</feature>
<reference evidence="2 3" key="2">
    <citation type="submission" date="2024-03" db="EMBL/GenBank/DDBJ databases">
        <title>The Genome Sequence of Enterococcus sp. DIV0727d.</title>
        <authorList>
            <consortium name="The Broad Institute Genomics Platform"/>
            <consortium name="The Broad Institute Microbial Omics Core"/>
            <consortium name="The Broad Institute Genomic Center for Infectious Diseases"/>
            <person name="Earl A."/>
            <person name="Manson A."/>
            <person name="Gilmore M."/>
            <person name="Schwartman J."/>
            <person name="Shea T."/>
            <person name="Abouelleil A."/>
            <person name="Cao P."/>
            <person name="Chapman S."/>
            <person name="Cusick C."/>
            <person name="Young S."/>
            <person name="Neafsey D."/>
            <person name="Nusbaum C."/>
            <person name="Birren B."/>
        </authorList>
    </citation>
    <scope>NUCLEOTIDE SEQUENCE [LARGE SCALE GENOMIC DNA]</scope>
    <source>
        <strain evidence="2 3">12C11_DIV0727</strain>
    </source>
</reference>
<keyword evidence="1" id="KW-0812">Transmembrane</keyword>
<dbReference type="EMBL" id="CP147248">
    <property type="protein sequence ID" value="WYJ86545.1"/>
    <property type="molecule type" value="Genomic_DNA"/>
</dbReference>
<proteinExistence type="predicted"/>
<evidence type="ECO:0000256" key="1">
    <source>
        <dbReference type="SAM" id="Phobius"/>
    </source>
</evidence>
<evidence type="ECO:0000313" key="3">
    <source>
        <dbReference type="Proteomes" id="UP000195080"/>
    </source>
</evidence>
<protein>
    <submittedName>
        <fullName evidence="2">Uncharacterized protein</fullName>
    </submittedName>
</protein>
<keyword evidence="3" id="KW-1185">Reference proteome</keyword>
<accession>A0ABZ2T591</accession>
<name>A0ABZ2T591_9ENTE</name>
<keyword evidence="1" id="KW-1133">Transmembrane helix</keyword>
<reference evidence="3" key="1">
    <citation type="submission" date="2017-05" db="EMBL/GenBank/DDBJ databases">
        <title>The Genome Sequence of EEnterococcus faecalis 9F2_4866.</title>
        <authorList>
            <consortium name="The Broad Institute Genomics Platform"/>
            <consortium name="The Broad Institute Genomic Center for Infectious Diseases"/>
            <person name="Earl A."/>
            <person name="Manson A."/>
            <person name="Schwartman J."/>
            <person name="Gilmore M."/>
            <person name="Abouelleil A."/>
            <person name="Cao P."/>
            <person name="Chapman S."/>
            <person name="Cusick C."/>
            <person name="Shea T."/>
            <person name="Young S."/>
            <person name="Neafsey D."/>
            <person name="Nusbaum C."/>
            <person name="Birren B."/>
        </authorList>
    </citation>
    <scope>NUCLEOTIDE SEQUENCE [LARGE SCALE GENOMIC DNA]</scope>
    <source>
        <strain evidence="3">12C11_DIV0727</strain>
    </source>
</reference>
<dbReference type="Proteomes" id="UP000195080">
    <property type="component" value="Chromosome"/>
</dbReference>
<organism evidence="2 3">
    <name type="scientific">Candidatus Enterococcus lemimoniae</name>
    <dbReference type="NCBI Taxonomy" id="1834167"/>
    <lineage>
        <taxon>Bacteria</taxon>
        <taxon>Bacillati</taxon>
        <taxon>Bacillota</taxon>
        <taxon>Bacilli</taxon>
        <taxon>Lactobacillales</taxon>
        <taxon>Enterococcaceae</taxon>
        <taxon>Enterococcus</taxon>
    </lineage>
</organism>
<keyword evidence="1" id="KW-0472">Membrane</keyword>
<dbReference type="RefSeq" id="WP_176332531.1">
    <property type="nucleotide sequence ID" value="NZ_CP147248.1"/>
</dbReference>
<gene>
    <name evidence="2" type="ORF">A5866_001629</name>
</gene>
<sequence>MKLNNVFYTLISIFIIGFLYQYSKKSELPSLNKFDYQAFSKKYSNSERLKNTAVNYMKLRGDLWSTTSTGAYKVAHLAGGLSGGKFQPPIADRAHGAGNFAHYHTWNRSGGHSFYGMASNK</sequence>
<evidence type="ECO:0000313" key="2">
    <source>
        <dbReference type="EMBL" id="WYJ86545.1"/>
    </source>
</evidence>